<evidence type="ECO:0000313" key="3">
    <source>
        <dbReference type="EMBL" id="CAH9053876.1"/>
    </source>
</evidence>
<evidence type="ECO:0000256" key="1">
    <source>
        <dbReference type="SAM" id="MobiDB-lite"/>
    </source>
</evidence>
<sequence length="122" mass="13430">MYQSLNQKQQEHDTLPVQRQAMSREARLKDNVGSMMGVDLSHVNVHTNSSKPAQLNAHAYAQGSEVHISPGQDRHLGHELAHIGQQMQGRVQATTQFAGQAVNDDPKLEHEADVIGARAESM</sequence>
<gene>
    <name evidence="4" type="ORF">PSECIP111854_01638</name>
    <name evidence="3" type="ORF">PSECIP111951_00912</name>
</gene>
<accession>A0A9W4W339</accession>
<dbReference type="Pfam" id="PF13699">
    <property type="entry name" value="eCIS_core"/>
    <property type="match status" value="1"/>
</dbReference>
<evidence type="ECO:0000313" key="4">
    <source>
        <dbReference type="EMBL" id="CAH9055737.1"/>
    </source>
</evidence>
<feature type="domain" description="eCIS core" evidence="2">
    <location>
        <begin position="27"/>
        <end position="89"/>
    </location>
</feature>
<feature type="region of interest" description="Disordered" evidence="1">
    <location>
        <begin position="1"/>
        <end position="20"/>
    </location>
</feature>
<dbReference type="InterPro" id="IPR025295">
    <property type="entry name" value="eCIS_core_dom"/>
</dbReference>
<comment type="caution">
    <text evidence="4">The sequence shown here is derived from an EMBL/GenBank/DDBJ whole genome shotgun (WGS) entry which is preliminary data.</text>
</comment>
<organism evidence="4 5">
    <name type="scientific">Pseudoalteromonas holothuriae</name>
    <dbReference type="NCBI Taxonomy" id="2963714"/>
    <lineage>
        <taxon>Bacteria</taxon>
        <taxon>Pseudomonadati</taxon>
        <taxon>Pseudomonadota</taxon>
        <taxon>Gammaproteobacteria</taxon>
        <taxon>Alteromonadales</taxon>
        <taxon>Pseudoalteromonadaceae</taxon>
        <taxon>Pseudoalteromonas</taxon>
    </lineage>
</organism>
<dbReference type="AlphaFoldDB" id="A0A9W4W339"/>
<evidence type="ECO:0000313" key="5">
    <source>
        <dbReference type="Proteomes" id="UP001152467"/>
    </source>
</evidence>
<protein>
    <recommendedName>
        <fullName evidence="2">eCIS core domain-containing protein</fullName>
    </recommendedName>
</protein>
<dbReference type="EMBL" id="CAMAPC010000005">
    <property type="protein sequence ID" value="CAH9055737.1"/>
    <property type="molecule type" value="Genomic_DNA"/>
</dbReference>
<evidence type="ECO:0000313" key="6">
    <source>
        <dbReference type="Proteomes" id="UP001152485"/>
    </source>
</evidence>
<evidence type="ECO:0000259" key="2">
    <source>
        <dbReference type="Pfam" id="PF13699"/>
    </source>
</evidence>
<keyword evidence="5" id="KW-1185">Reference proteome</keyword>
<dbReference type="RefSeq" id="WP_261592097.1">
    <property type="nucleotide sequence ID" value="NZ_CAMAPC010000005.1"/>
</dbReference>
<dbReference type="EMBL" id="CAMAPD010000003">
    <property type="protein sequence ID" value="CAH9053876.1"/>
    <property type="molecule type" value="Genomic_DNA"/>
</dbReference>
<dbReference type="Proteomes" id="UP001152467">
    <property type="component" value="Unassembled WGS sequence"/>
</dbReference>
<name>A0A9W4W339_9GAMM</name>
<reference evidence="4 6" key="1">
    <citation type="submission" date="2022-07" db="EMBL/GenBank/DDBJ databases">
        <authorList>
            <person name="Criscuolo A."/>
        </authorList>
    </citation>
    <scope>NUCLEOTIDE SEQUENCE</scope>
    <source>
        <strain evidence="6">CIP 111951</strain>
        <strain evidence="4">CIP111854</strain>
        <strain evidence="3">CIP111951</strain>
    </source>
</reference>
<proteinExistence type="predicted"/>
<dbReference type="Proteomes" id="UP001152485">
    <property type="component" value="Unassembled WGS sequence"/>
</dbReference>